<dbReference type="AlphaFoldDB" id="A0A177M9L6"/>
<dbReference type="Proteomes" id="UP000077763">
    <property type="component" value="Unassembled WGS sequence"/>
</dbReference>
<evidence type="ECO:0000313" key="2">
    <source>
        <dbReference type="EMBL" id="OAI02427.1"/>
    </source>
</evidence>
<keyword evidence="1" id="KW-0472">Membrane</keyword>
<dbReference type="EMBL" id="LUUH01000062">
    <property type="protein sequence ID" value="OAI02427.1"/>
    <property type="molecule type" value="Genomic_DNA"/>
</dbReference>
<name>A0A177M9L6_METMH</name>
<keyword evidence="1" id="KW-1133">Transmembrane helix</keyword>
<proteinExistence type="predicted"/>
<feature type="transmembrane region" description="Helical" evidence="1">
    <location>
        <begin position="344"/>
        <end position="361"/>
    </location>
</feature>
<gene>
    <name evidence="2" type="ORF">A1353_16690</name>
</gene>
<dbReference type="NCBIfam" id="TIGR02913">
    <property type="entry name" value="HAF_rpt"/>
    <property type="match status" value="4"/>
</dbReference>
<organism evidence="2 3">
    <name type="scientific">Methylomonas methanica</name>
    <dbReference type="NCBI Taxonomy" id="421"/>
    <lineage>
        <taxon>Bacteria</taxon>
        <taxon>Pseudomonadati</taxon>
        <taxon>Pseudomonadota</taxon>
        <taxon>Gammaproteobacteria</taxon>
        <taxon>Methylococcales</taxon>
        <taxon>Methylococcaceae</taxon>
        <taxon>Methylomonas</taxon>
    </lineage>
</organism>
<dbReference type="InterPro" id="IPR014262">
    <property type="entry name" value="HAF_rpt"/>
</dbReference>
<comment type="caution">
    <text evidence="2">The sequence shown here is derived from an EMBL/GenBank/DDBJ whole genome shotgun (WGS) entry which is preliminary data.</text>
</comment>
<reference evidence="2 3" key="1">
    <citation type="submission" date="2016-03" db="EMBL/GenBank/DDBJ databases">
        <authorList>
            <person name="Ploux O."/>
        </authorList>
    </citation>
    <scope>NUCLEOTIDE SEQUENCE [LARGE SCALE GENOMIC DNA]</scope>
    <source>
        <strain evidence="2 3">R-45371</strain>
    </source>
</reference>
<keyword evidence="1" id="KW-0812">Transmembrane</keyword>
<accession>A0A177M9L6</accession>
<sequence>MYFEVHYWSDNFKQEFAMKISLKSLALGLILPVLPAHASVMYTLVDLMPENTSINSGAVSVNDSGHVLGFTGGGESFVYKNNNATTLSVPRYSNLTGLNSSGVVVGNSAGRGIVHNNGVTQTIGGFSGSPFSSVANGINDAGQVVGSAWNTQGNQRAIIAGNGSLTDLGTLNGGSWSAGNAINSSGQVTGASQTSYGAHAFVTRNGQMVDLGAFAWGTSTGYAINDAGQVAGTSHVTNNEKHAFITTVDDQMLDIGLAGYSSEAFGINNTGQAVGYFGDNSGGAKRAFVTINGVMTDLNTLISASLGWTLTTAYDVNNSGQIVGVGIAANGVQRAFLLNPVTSVPIPGAIWLFGSVLLGFVSRRMRA</sequence>
<evidence type="ECO:0000256" key="1">
    <source>
        <dbReference type="SAM" id="Phobius"/>
    </source>
</evidence>
<evidence type="ECO:0000313" key="3">
    <source>
        <dbReference type="Proteomes" id="UP000077763"/>
    </source>
</evidence>
<evidence type="ECO:0008006" key="4">
    <source>
        <dbReference type="Google" id="ProtNLM"/>
    </source>
</evidence>
<protein>
    <recommendedName>
        <fullName evidence="4">HAF family extracellular repeat protein</fullName>
    </recommendedName>
</protein>